<accession>A0A2W1MXE5</accession>
<dbReference type="Pfam" id="PF10604">
    <property type="entry name" value="Polyketide_cyc2"/>
    <property type="match status" value="1"/>
</dbReference>
<protein>
    <recommendedName>
        <fullName evidence="3">SRPBCC domain-containing protein</fullName>
    </recommendedName>
</protein>
<proteinExistence type="predicted"/>
<gene>
    <name evidence="1" type="ORF">DNU06_15785</name>
</gene>
<dbReference type="RefSeq" id="WP_111064470.1">
    <property type="nucleotide sequence ID" value="NZ_JBHUCU010000016.1"/>
</dbReference>
<dbReference type="SUPFAM" id="SSF55961">
    <property type="entry name" value="Bet v1-like"/>
    <property type="match status" value="1"/>
</dbReference>
<dbReference type="Gene3D" id="3.30.530.20">
    <property type="match status" value="1"/>
</dbReference>
<dbReference type="InterPro" id="IPR023393">
    <property type="entry name" value="START-like_dom_sf"/>
</dbReference>
<evidence type="ECO:0000313" key="1">
    <source>
        <dbReference type="EMBL" id="PZE15840.1"/>
    </source>
</evidence>
<organism evidence="1 2">
    <name type="scientific">Putridiphycobacter roseus</name>
    <dbReference type="NCBI Taxonomy" id="2219161"/>
    <lineage>
        <taxon>Bacteria</taxon>
        <taxon>Pseudomonadati</taxon>
        <taxon>Bacteroidota</taxon>
        <taxon>Flavobacteriia</taxon>
        <taxon>Flavobacteriales</taxon>
        <taxon>Crocinitomicaceae</taxon>
        <taxon>Putridiphycobacter</taxon>
    </lineage>
</organism>
<reference evidence="1 2" key="1">
    <citation type="submission" date="2018-06" db="EMBL/GenBank/DDBJ databases">
        <title>The draft genome sequence of Crocinitomix sp. SM1701.</title>
        <authorList>
            <person name="Zhang X."/>
        </authorList>
    </citation>
    <scope>NUCLEOTIDE SEQUENCE [LARGE SCALE GENOMIC DNA]</scope>
    <source>
        <strain evidence="1 2">SM1701</strain>
    </source>
</reference>
<sequence>MKKVSIKTIINAPIEKVWEVLTNIKAYSDWNPFVYDISADQTVPDVGCQMLFSVSFSNGRKTKSKELVTTFNSPQKTDNNTAAWAYRFDGFIHHIYMTRAVRTQKLKVLSDGTTEYSSEEIFTGWGTSFIPLKQVQKGFALQANALKEVCEL</sequence>
<dbReference type="CDD" id="cd07822">
    <property type="entry name" value="SRPBCC_4"/>
    <property type="match status" value="1"/>
</dbReference>
<comment type="caution">
    <text evidence="1">The sequence shown here is derived from an EMBL/GenBank/DDBJ whole genome shotgun (WGS) entry which is preliminary data.</text>
</comment>
<dbReference type="Proteomes" id="UP000249248">
    <property type="component" value="Unassembled WGS sequence"/>
</dbReference>
<evidence type="ECO:0008006" key="3">
    <source>
        <dbReference type="Google" id="ProtNLM"/>
    </source>
</evidence>
<evidence type="ECO:0000313" key="2">
    <source>
        <dbReference type="Proteomes" id="UP000249248"/>
    </source>
</evidence>
<dbReference type="OrthoDB" id="2355173at2"/>
<dbReference type="InterPro" id="IPR019587">
    <property type="entry name" value="Polyketide_cyclase/dehydratase"/>
</dbReference>
<keyword evidence="2" id="KW-1185">Reference proteome</keyword>
<dbReference type="EMBL" id="QKSB01000015">
    <property type="protein sequence ID" value="PZE15840.1"/>
    <property type="molecule type" value="Genomic_DNA"/>
</dbReference>
<dbReference type="AlphaFoldDB" id="A0A2W1MXE5"/>
<name>A0A2W1MXE5_9FLAO</name>